<dbReference type="Proteomes" id="UP001497525">
    <property type="component" value="Unassembled WGS sequence"/>
</dbReference>
<protein>
    <recommendedName>
        <fullName evidence="6">CUB domain-containing protein</fullName>
    </recommendedName>
</protein>
<feature type="region of interest" description="Disordered" evidence="1">
    <location>
        <begin position="1118"/>
        <end position="1137"/>
    </location>
</feature>
<keyword evidence="2" id="KW-1133">Transmembrane helix</keyword>
<feature type="compositionally biased region" description="Polar residues" evidence="1">
    <location>
        <begin position="755"/>
        <end position="777"/>
    </location>
</feature>
<reference evidence="4" key="1">
    <citation type="submission" date="2024-06" db="EMBL/GenBank/DDBJ databases">
        <authorList>
            <person name="Liu X."/>
            <person name="Lenzi L."/>
            <person name="Haldenby T S."/>
            <person name="Uol C."/>
        </authorList>
    </citation>
    <scope>NUCLEOTIDE SEQUENCE</scope>
</reference>
<feature type="chain" id="PRO_5043774661" description="CUB domain-containing protein" evidence="3">
    <location>
        <begin position="25"/>
        <end position="1430"/>
    </location>
</feature>
<evidence type="ECO:0000256" key="1">
    <source>
        <dbReference type="SAM" id="MobiDB-lite"/>
    </source>
</evidence>
<feature type="compositionally biased region" description="Acidic residues" evidence="1">
    <location>
        <begin position="866"/>
        <end position="875"/>
    </location>
</feature>
<dbReference type="CDD" id="cd22823">
    <property type="entry name" value="Gal_Rha_Lectin"/>
    <property type="match status" value="1"/>
</dbReference>
<feature type="region of interest" description="Disordered" evidence="1">
    <location>
        <begin position="847"/>
        <end position="892"/>
    </location>
</feature>
<evidence type="ECO:0008006" key="6">
    <source>
        <dbReference type="Google" id="ProtNLM"/>
    </source>
</evidence>
<feature type="region of interest" description="Disordered" evidence="1">
    <location>
        <begin position="1071"/>
        <end position="1105"/>
    </location>
</feature>
<evidence type="ECO:0000256" key="3">
    <source>
        <dbReference type="SAM" id="SignalP"/>
    </source>
</evidence>
<feature type="compositionally biased region" description="Polar residues" evidence="1">
    <location>
        <begin position="1121"/>
        <end position="1137"/>
    </location>
</feature>
<organism evidence="4 5">
    <name type="scientific">Calicophoron daubneyi</name>
    <name type="common">Rumen fluke</name>
    <name type="synonym">Paramphistomum daubneyi</name>
    <dbReference type="NCBI Taxonomy" id="300641"/>
    <lineage>
        <taxon>Eukaryota</taxon>
        <taxon>Metazoa</taxon>
        <taxon>Spiralia</taxon>
        <taxon>Lophotrochozoa</taxon>
        <taxon>Platyhelminthes</taxon>
        <taxon>Trematoda</taxon>
        <taxon>Digenea</taxon>
        <taxon>Plagiorchiida</taxon>
        <taxon>Pronocephalata</taxon>
        <taxon>Paramphistomoidea</taxon>
        <taxon>Paramphistomidae</taxon>
        <taxon>Calicophoron</taxon>
    </lineage>
</organism>
<feature type="signal peptide" evidence="3">
    <location>
        <begin position="1"/>
        <end position="24"/>
    </location>
</feature>
<dbReference type="EMBL" id="CAXLJL010000811">
    <property type="protein sequence ID" value="CAL5140871.1"/>
    <property type="molecule type" value="Genomic_DNA"/>
</dbReference>
<feature type="transmembrane region" description="Helical" evidence="2">
    <location>
        <begin position="521"/>
        <end position="543"/>
    </location>
</feature>
<name>A0AAV2TXC6_CALDB</name>
<feature type="compositionally biased region" description="Polar residues" evidence="1">
    <location>
        <begin position="1337"/>
        <end position="1348"/>
    </location>
</feature>
<gene>
    <name evidence="4" type="ORF">CDAUBV1_LOCUS16174</name>
</gene>
<feature type="region of interest" description="Disordered" evidence="1">
    <location>
        <begin position="1374"/>
        <end position="1430"/>
    </location>
</feature>
<comment type="caution">
    <text evidence="4">The sequence shown here is derived from an EMBL/GenBank/DDBJ whole genome shotgun (WGS) entry which is preliminary data.</text>
</comment>
<sequence>MALFHQFVALTVYTSLLCFTCMLAEWKLICYDDFLFISCDPAERIVIHGAQFGYFEKTHEYAGKNDTCASSQFGDCWVDVTSFVAKTCSGHLNCGLKVHYSVGLPHDSVARQCVRDPESTSKPSIFVEYGCVLITLFTKLSRESRVDTEQVGGYLSSLDYTEALNGGSEWRGHLAEALCLPGEERLPTEFNLPAPVPQVHQLFGQENTAVFVLRIKDISLTQSAALNGDLTDQQFLSDMETTCSGPGASCRMDYLDIAAELPPNVHSNVKLTTSLLPVARFCLGNVKNQSDLESFPVNRFNSRSSSLIGKVYGPLPPAVRIRFTTNFNLLDPHVVPGKGILLEYIALFCTPINPPSGQGIVDYRFQALPHSPHTVAYAELFCPSDRWLEPQRPGVINGGDAENGWWLQRHRHATRICDHHKRIWLPDYIPEACLTKSELDAFVAKVRTDMERENSTATEIPSYHSISYSAVWDSSNKTYTGYAYEGMVSRNDSTRNFLPFINNSGVAEAYFGKNRHAGSSVAVGAVLGFLICLMGVLLVAYSLRHRILAQYTKTISYPSVPDRMVRTNSTFTQSVPNFYPSPVDLRRRMFTKSKWDMIRPWRATHWSQNLNGTFPDLPRQTFLQSSAVLNGNKTPETLIVGRTRLPPWRLHLQNNGVSAFSLVPSCPNGERSESAFSSGPLPWLRTHSSNHLGISPTLFASSGELHDSGETNLTLHSWWLPWRHSMRRQRRLYTQLQRRREVQSQSRRHLVDSGALSNSSSTQFAMTPSSQTSSKKLSQCVAADKENHTPVSRGLNDGTTRKNKTFTMDAESIDGLTAAYPGGASESYQSNTPTFQLQLPYTNANVVNGSTHPTFESSPQPYGEAQLEDENDNGVDDPLPWRSTPPQKGLTSGFKRISSLLLRSLNGSLTPPRSSRNTEHLAGQLFSQSASNTNSQHYFQINSSETYPSVGRASLGSQTRSMAHTVQTNSESDSAQCIGQMRNTVSIPTSQKDPSYNVYNLDGDDSVIICDGSIVTKANCVNSITAALPKERPEDWVNRPPIYEKKTTGFPSVCSRPPTGRSPPVQVVEYSPQGSPPTVDYSLISENPEGPKVPALPLPHSNDPYLEPLPVTRLKRELTDRSTGSQENQVNENVPSRTSSAVSSLIFADSVEEHTTESVCPPYQNALSRNSGTTAITNRSIPTSQITSNRFKSNKTTHHPAPVLDYVTYDETRSSTNALCAVFTGSQTQVKGTEGELMPTQLPAPFDFENPTTLILLGNAEKIKRHAHSGEVPSTPRPLSDAMISNHYYDSNAGPHCPYSEIPSGPPKLPPRINPPISTEFRSHPPLPPLWSHAPPTSNHQRPTSGVSDLSMDSLYETVDHFAKTSASVLANPSEQEVSHLSDSAATVTRYSQDTAVRPRQGIALPPTPGSVESVRAPDPSPDGTHDTDA</sequence>
<feature type="region of interest" description="Disordered" evidence="1">
    <location>
        <begin position="1295"/>
        <end position="1349"/>
    </location>
</feature>
<accession>A0AAV2TXC6</accession>
<evidence type="ECO:0000256" key="2">
    <source>
        <dbReference type="SAM" id="Phobius"/>
    </source>
</evidence>
<evidence type="ECO:0000313" key="4">
    <source>
        <dbReference type="EMBL" id="CAL5140871.1"/>
    </source>
</evidence>
<keyword evidence="3" id="KW-0732">Signal</keyword>
<proteinExistence type="predicted"/>
<feature type="compositionally biased region" description="Polar residues" evidence="1">
    <location>
        <begin position="1374"/>
        <end position="1395"/>
    </location>
</feature>
<keyword evidence="2" id="KW-0472">Membrane</keyword>
<dbReference type="Gene3D" id="2.60.120.740">
    <property type="match status" value="1"/>
</dbReference>
<keyword evidence="2" id="KW-0812">Transmembrane</keyword>
<feature type="compositionally biased region" description="Pro residues" evidence="1">
    <location>
        <begin position="1304"/>
        <end position="1314"/>
    </location>
</feature>
<dbReference type="InterPro" id="IPR043159">
    <property type="entry name" value="Lectin_gal-bd_sf"/>
</dbReference>
<feature type="compositionally biased region" description="Polar residues" evidence="1">
    <location>
        <begin position="847"/>
        <end position="860"/>
    </location>
</feature>
<feature type="region of interest" description="Disordered" evidence="1">
    <location>
        <begin position="738"/>
        <end position="802"/>
    </location>
</feature>
<evidence type="ECO:0000313" key="5">
    <source>
        <dbReference type="Proteomes" id="UP001497525"/>
    </source>
</evidence>